<dbReference type="Gene3D" id="3.90.180.10">
    <property type="entry name" value="Medium-chain alcohol dehydrogenases, catalytic domain"/>
    <property type="match status" value="1"/>
</dbReference>
<dbReference type="GO" id="GO:0016651">
    <property type="term" value="F:oxidoreductase activity, acting on NAD(P)H"/>
    <property type="evidence" value="ECO:0007669"/>
    <property type="project" value="TreeGrafter"/>
</dbReference>
<protein>
    <submittedName>
        <fullName evidence="4">Putative NAD(P)H quinone oxidoreductase, PIG3 family</fullName>
    </submittedName>
</protein>
<dbReference type="InterPro" id="IPR013149">
    <property type="entry name" value="ADH-like_C"/>
</dbReference>
<dbReference type="Pfam" id="PF00107">
    <property type="entry name" value="ADH_zinc_N"/>
    <property type="match status" value="1"/>
</dbReference>
<keyword evidence="2" id="KW-0560">Oxidoreductase</keyword>
<accession>A0A1G6KAX5</accession>
<organism evidence="4 5">
    <name type="scientific">Melghirimyces thermohalophilus</name>
    <dbReference type="NCBI Taxonomy" id="1236220"/>
    <lineage>
        <taxon>Bacteria</taxon>
        <taxon>Bacillati</taxon>
        <taxon>Bacillota</taxon>
        <taxon>Bacilli</taxon>
        <taxon>Bacillales</taxon>
        <taxon>Thermoactinomycetaceae</taxon>
        <taxon>Melghirimyces</taxon>
    </lineage>
</organism>
<dbReference type="SMART" id="SM00829">
    <property type="entry name" value="PKS_ER"/>
    <property type="match status" value="1"/>
</dbReference>
<keyword evidence="1" id="KW-0521">NADP</keyword>
<dbReference type="AlphaFoldDB" id="A0A1G6KAX5"/>
<evidence type="ECO:0000313" key="5">
    <source>
        <dbReference type="Proteomes" id="UP000199387"/>
    </source>
</evidence>
<dbReference type="PANTHER" id="PTHR48106:SF18">
    <property type="entry name" value="QUINONE OXIDOREDUCTASE PIG3"/>
    <property type="match status" value="1"/>
</dbReference>
<evidence type="ECO:0000259" key="3">
    <source>
        <dbReference type="SMART" id="SM00829"/>
    </source>
</evidence>
<dbReference type="EMBL" id="FMZA01000005">
    <property type="protein sequence ID" value="SDC28018.1"/>
    <property type="molecule type" value="Genomic_DNA"/>
</dbReference>
<dbReference type="SUPFAM" id="SSF51735">
    <property type="entry name" value="NAD(P)-binding Rossmann-fold domains"/>
    <property type="match status" value="1"/>
</dbReference>
<reference evidence="4 5" key="1">
    <citation type="submission" date="2016-10" db="EMBL/GenBank/DDBJ databases">
        <authorList>
            <person name="de Groot N.N."/>
        </authorList>
    </citation>
    <scope>NUCLEOTIDE SEQUENCE [LARGE SCALE GENOMIC DNA]</scope>
    <source>
        <strain evidence="4 5">DSM 45514</strain>
    </source>
</reference>
<proteinExistence type="predicted"/>
<feature type="domain" description="Enoyl reductase (ER)" evidence="3">
    <location>
        <begin position="10"/>
        <end position="324"/>
    </location>
</feature>
<dbReference type="GO" id="GO:0070402">
    <property type="term" value="F:NADPH binding"/>
    <property type="evidence" value="ECO:0007669"/>
    <property type="project" value="TreeGrafter"/>
</dbReference>
<dbReference type="InterPro" id="IPR020843">
    <property type="entry name" value="ER"/>
</dbReference>
<dbReference type="RefSeq" id="WP_091567330.1">
    <property type="nucleotide sequence ID" value="NZ_FMZA01000005.1"/>
</dbReference>
<dbReference type="InterPro" id="IPR036291">
    <property type="entry name" value="NAD(P)-bd_dom_sf"/>
</dbReference>
<name>A0A1G6KAX5_9BACL</name>
<dbReference type="InterPro" id="IPR013154">
    <property type="entry name" value="ADH-like_N"/>
</dbReference>
<evidence type="ECO:0000256" key="2">
    <source>
        <dbReference type="ARBA" id="ARBA00023002"/>
    </source>
</evidence>
<sequence length="327" mass="35017">MRAVIVNEAGGPEQLELGEHPTPRPGADELLVRVKATALNRADILQRKGHYPPPEGASPILGLEMAGVVEEVGVACEGWTPGDRVFGLLPGGGYAEYAVIPAALALPIPDRLGFEEAAAIPEVFLTAYQALYWLGELAAGDRVLIHAGASGVGTAATQLAKASGAQVYTTAGSPEKLEACRAMGAEVAVNYKEGPFEPHIKEAAGRQGVQLVLDFVGAPYWEQNLNVLGLDGKLILISALGGTKVDKLNLGMILAKRLQVKGTTLRSRSLSYKKELTQDFVRDALPLFADGRLRPVIDRVFPWTEVADAHRWMEDNRNIGKIVLTVD</sequence>
<dbReference type="NCBIfam" id="TIGR02824">
    <property type="entry name" value="quinone_pig3"/>
    <property type="match status" value="1"/>
</dbReference>
<keyword evidence="5" id="KW-1185">Reference proteome</keyword>
<dbReference type="CDD" id="cd05276">
    <property type="entry name" value="p53_inducible_oxidoreductase"/>
    <property type="match status" value="1"/>
</dbReference>
<gene>
    <name evidence="4" type="ORF">SAMN04488112_105153</name>
</gene>
<dbReference type="Pfam" id="PF08240">
    <property type="entry name" value="ADH_N"/>
    <property type="match status" value="1"/>
</dbReference>
<dbReference type="Proteomes" id="UP000199387">
    <property type="component" value="Unassembled WGS sequence"/>
</dbReference>
<dbReference type="InterPro" id="IPR011032">
    <property type="entry name" value="GroES-like_sf"/>
</dbReference>
<dbReference type="OrthoDB" id="9792162at2"/>
<dbReference type="STRING" id="1236220.SAMN04488112_105153"/>
<evidence type="ECO:0000256" key="1">
    <source>
        <dbReference type="ARBA" id="ARBA00022857"/>
    </source>
</evidence>
<dbReference type="Gene3D" id="3.40.50.720">
    <property type="entry name" value="NAD(P)-binding Rossmann-like Domain"/>
    <property type="match status" value="1"/>
</dbReference>
<evidence type="ECO:0000313" key="4">
    <source>
        <dbReference type="EMBL" id="SDC28018.1"/>
    </source>
</evidence>
<dbReference type="PANTHER" id="PTHR48106">
    <property type="entry name" value="QUINONE OXIDOREDUCTASE PIG3-RELATED"/>
    <property type="match status" value="1"/>
</dbReference>
<dbReference type="SUPFAM" id="SSF50129">
    <property type="entry name" value="GroES-like"/>
    <property type="match status" value="1"/>
</dbReference>
<dbReference type="InterPro" id="IPR014189">
    <property type="entry name" value="Quinone_OxRdtase_PIG3"/>
</dbReference>